<organism evidence="3 4">
    <name type="scientific">Roseisolibacter agri</name>
    <dbReference type="NCBI Taxonomy" id="2014610"/>
    <lineage>
        <taxon>Bacteria</taxon>
        <taxon>Pseudomonadati</taxon>
        <taxon>Gemmatimonadota</taxon>
        <taxon>Gemmatimonadia</taxon>
        <taxon>Gemmatimonadales</taxon>
        <taxon>Gemmatimonadaceae</taxon>
        <taxon>Roseisolibacter</taxon>
    </lineage>
</organism>
<accession>A0AA37V342</accession>
<dbReference type="Proteomes" id="UP001161325">
    <property type="component" value="Unassembled WGS sequence"/>
</dbReference>
<proteinExistence type="predicted"/>
<evidence type="ECO:0000313" key="3">
    <source>
        <dbReference type="EMBL" id="GLC26097.1"/>
    </source>
</evidence>
<sequence>MDGPERTATGTPQRGQKRASGVTGAPHDAHSVTTGVPHSLQNRWPGWMAVPQRVHPSAVLMRAHSPADQCGLATRLRGDVPARERPGRPPGPLVAPVGPSRTALADACIRTTVRQEPGCGPPAAGRADYGVVSLGAFGSRRARACLAARVGGTYRGAVDHPATIQIRGACRMRVIRPLLACAALVLSTARPARAQTLTLVLEQPLVTGVVAPSAVSFVGTLTNTGTTTLFLNGTTVTSSLSVDVTPFLANAPTSIAPGAIFTTELFRALVPGGTASGSYGGTFYVLGGPSNTASSVLASASFDVGVGAATSTVPEPGTTALVASGVAALALARARRRARRRGA</sequence>
<reference evidence="3" key="1">
    <citation type="submission" date="2022-08" db="EMBL/GenBank/DDBJ databases">
        <title>Draft genome sequencing of Roseisolibacter agri AW1220.</title>
        <authorList>
            <person name="Tobiishi Y."/>
            <person name="Tonouchi A."/>
        </authorList>
    </citation>
    <scope>NUCLEOTIDE SEQUENCE</scope>
    <source>
        <strain evidence="3">AW1220</strain>
    </source>
</reference>
<dbReference type="InterPro" id="IPR013424">
    <property type="entry name" value="Ice-binding_C"/>
</dbReference>
<name>A0AA37V342_9BACT</name>
<protein>
    <recommendedName>
        <fullName evidence="2">Ice-binding protein C-terminal domain-containing protein</fullName>
    </recommendedName>
</protein>
<dbReference type="Pfam" id="PF07589">
    <property type="entry name" value="PEP-CTERM"/>
    <property type="match status" value="1"/>
</dbReference>
<dbReference type="EMBL" id="BRXS01000004">
    <property type="protein sequence ID" value="GLC26097.1"/>
    <property type="molecule type" value="Genomic_DNA"/>
</dbReference>
<evidence type="ECO:0000256" key="1">
    <source>
        <dbReference type="SAM" id="MobiDB-lite"/>
    </source>
</evidence>
<evidence type="ECO:0000313" key="4">
    <source>
        <dbReference type="Proteomes" id="UP001161325"/>
    </source>
</evidence>
<comment type="caution">
    <text evidence="3">The sequence shown here is derived from an EMBL/GenBank/DDBJ whole genome shotgun (WGS) entry which is preliminary data.</text>
</comment>
<keyword evidence="4" id="KW-1185">Reference proteome</keyword>
<evidence type="ECO:0000259" key="2">
    <source>
        <dbReference type="Pfam" id="PF07589"/>
    </source>
</evidence>
<gene>
    <name evidence="3" type="ORF">rosag_26100</name>
</gene>
<feature type="domain" description="Ice-binding protein C-terminal" evidence="2">
    <location>
        <begin position="312"/>
        <end position="336"/>
    </location>
</feature>
<dbReference type="NCBIfam" id="TIGR02595">
    <property type="entry name" value="PEP_CTERM"/>
    <property type="match status" value="1"/>
</dbReference>
<dbReference type="AlphaFoldDB" id="A0AA37V342"/>
<feature type="region of interest" description="Disordered" evidence="1">
    <location>
        <begin position="1"/>
        <end position="35"/>
    </location>
</feature>